<dbReference type="AlphaFoldDB" id="A0A848M8G8"/>
<dbReference type="EMBL" id="JABBPN010000010">
    <property type="protein sequence ID" value="NMO96490.1"/>
    <property type="molecule type" value="Genomic_DNA"/>
</dbReference>
<dbReference type="Proteomes" id="UP000565468">
    <property type="component" value="Unassembled WGS sequence"/>
</dbReference>
<comment type="function">
    <text evidence="3">Catalyzes the formation of N(4)-acetylcytidine (ac(4)C) at the wobble position of elongator tRNA(Met), using acetate and ATP as substrates. First activates an acetate ion to form acetyladenylate (Ac-AMP) and then transfers the acetyl group to tRNA to form ac(4)C34.</text>
</comment>
<keyword evidence="5" id="KW-1185">Reference proteome</keyword>
<dbReference type="GO" id="GO:0016740">
    <property type="term" value="F:transferase activity"/>
    <property type="evidence" value="ECO:0007669"/>
    <property type="project" value="UniProtKB-KW"/>
</dbReference>
<dbReference type="HAMAP" id="MF_01539">
    <property type="entry name" value="TmcAL"/>
    <property type="match status" value="1"/>
</dbReference>
<keyword evidence="3" id="KW-0694">RNA-binding</keyword>
<feature type="binding site" evidence="3">
    <location>
        <begin position="7"/>
        <end position="20"/>
    </location>
    <ligand>
        <name>ATP</name>
        <dbReference type="ChEBI" id="CHEBI:30616"/>
    </ligand>
</feature>
<keyword evidence="1 3" id="KW-0436">Ligase</keyword>
<dbReference type="Gene3D" id="3.40.50.620">
    <property type="entry name" value="HUPs"/>
    <property type="match status" value="1"/>
</dbReference>
<dbReference type="GO" id="GO:0006400">
    <property type="term" value="P:tRNA modification"/>
    <property type="evidence" value="ECO:0007669"/>
    <property type="project" value="UniProtKB-UniRule"/>
</dbReference>
<dbReference type="GO" id="GO:0005737">
    <property type="term" value="C:cytoplasm"/>
    <property type="evidence" value="ECO:0007669"/>
    <property type="project" value="UniProtKB-SubCell"/>
</dbReference>
<dbReference type="NCBIfam" id="NF010191">
    <property type="entry name" value="PRK13670.1"/>
    <property type="match status" value="1"/>
</dbReference>
<protein>
    <recommendedName>
        <fullName evidence="3">tRNA(Met) cytidine acetate ligase</fullName>
        <ecNumber evidence="3">6.3.4.-</ecNumber>
    </recommendedName>
</protein>
<dbReference type="PANTHER" id="PTHR37825">
    <property type="entry name" value="TRNA(MET) CYTIDINE ACETATE LIGASE"/>
    <property type="match status" value="1"/>
</dbReference>
<evidence type="ECO:0000313" key="4">
    <source>
        <dbReference type="EMBL" id="NMO96490.1"/>
    </source>
</evidence>
<comment type="caution">
    <text evidence="4">The sequence shown here is derived from an EMBL/GenBank/DDBJ whole genome shotgun (WGS) entry which is preliminary data.</text>
</comment>
<feature type="binding site" evidence="3">
    <location>
        <position position="102"/>
    </location>
    <ligand>
        <name>ATP</name>
        <dbReference type="ChEBI" id="CHEBI:30616"/>
    </ligand>
</feature>
<dbReference type="InterPro" id="IPR008513">
    <property type="entry name" value="tRNA(Met)_cyd_acetate_ligase"/>
</dbReference>
<keyword evidence="3" id="KW-0963">Cytoplasm</keyword>
<keyword evidence="3" id="KW-0547">Nucleotide-binding</keyword>
<sequence>MKTVGMIVEYNPLHNGHVLHYKRSKAITDAECAVAVMSGHFLQRGEPALIGKRSRAEMALHMGADLVIELPVAYAVQPAEWFAYGAVSLLHATGVVDSLCFGSEQGSLSSLRPLAAQLAREDSGLKVEISKQLSSGISFPAAFAAAAGHVQGVSPQDAEEISLLLSRPNNSLGLHYLIALERLQSRIEPYTIPRDTAQYHDPLPAGPSIASATSIRRLILENGLGAAAPYVPDYTLHILQKAFTQGNGPFTWESFRHPLFHLLHTLNTHQLERLLEVGEGLEHRIKKILPRLNSFSVEELLTILKTKRYTRTRLQRMLMHILLHHSKEQLSRTELVRGPGYIRILGFSEKGRLLLKEMKRTATLPVVTRAAALNHPQLDLDLQASAVYAAASGQPQMSLMYEDYRLPPVKI</sequence>
<evidence type="ECO:0000256" key="1">
    <source>
        <dbReference type="ARBA" id="ARBA00022598"/>
    </source>
</evidence>
<gene>
    <name evidence="3" type="primary">tmcAL</name>
    <name evidence="4" type="ORF">HII30_11975</name>
</gene>
<dbReference type="RefSeq" id="WP_169505280.1">
    <property type="nucleotide sequence ID" value="NZ_JABBPN010000010.1"/>
</dbReference>
<dbReference type="GO" id="GO:0000049">
    <property type="term" value="F:tRNA binding"/>
    <property type="evidence" value="ECO:0007669"/>
    <property type="project" value="UniProtKB-KW"/>
</dbReference>
<dbReference type="SUPFAM" id="SSF52374">
    <property type="entry name" value="Nucleotidylyl transferase"/>
    <property type="match status" value="1"/>
</dbReference>
<proteinExistence type="inferred from homology"/>
<keyword evidence="4" id="KW-0808">Transferase</keyword>
<dbReference type="GO" id="GO:0005524">
    <property type="term" value="F:ATP binding"/>
    <property type="evidence" value="ECO:0007669"/>
    <property type="project" value="UniProtKB-KW"/>
</dbReference>
<keyword evidence="3" id="KW-0820">tRNA-binding</keyword>
<dbReference type="GO" id="GO:0016879">
    <property type="term" value="F:ligase activity, forming carbon-nitrogen bonds"/>
    <property type="evidence" value="ECO:0007669"/>
    <property type="project" value="UniProtKB-UniRule"/>
</dbReference>
<name>A0A848M8G8_PAELE</name>
<dbReference type="Pfam" id="PF05636">
    <property type="entry name" value="HIGH_NTase1"/>
    <property type="match status" value="1"/>
</dbReference>
<accession>A0A848M8G8</accession>
<comment type="similarity">
    <text evidence="3">Belongs to the TmcAL family.</text>
</comment>
<feature type="binding site" evidence="3">
    <location>
        <position position="194"/>
    </location>
    <ligand>
        <name>ATP</name>
        <dbReference type="ChEBI" id="CHEBI:30616"/>
    </ligand>
</feature>
<dbReference type="PANTHER" id="PTHR37825:SF1">
    <property type="entry name" value="TRNA(MET) CYTIDINE ACETATE LIGASE"/>
    <property type="match status" value="1"/>
</dbReference>
<keyword evidence="3" id="KW-0067">ATP-binding</keyword>
<evidence type="ECO:0000313" key="5">
    <source>
        <dbReference type="Proteomes" id="UP000565468"/>
    </source>
</evidence>
<reference evidence="4 5" key="1">
    <citation type="submission" date="2020-04" db="EMBL/GenBank/DDBJ databases">
        <title>Paenibacillus algicola sp. nov., a novel marine bacterium producing alginate lyase.</title>
        <authorList>
            <person name="Huang H."/>
        </authorList>
    </citation>
    <scope>NUCLEOTIDE SEQUENCE [LARGE SCALE GENOMIC DNA]</scope>
    <source>
        <strain evidence="4 5">L7-75</strain>
    </source>
</reference>
<evidence type="ECO:0000256" key="3">
    <source>
        <dbReference type="HAMAP-Rule" id="MF_01539"/>
    </source>
</evidence>
<dbReference type="EC" id="6.3.4.-" evidence="3"/>
<comment type="caution">
    <text evidence="3">Lacks conserved residue(s) required for the propagation of feature annotation.</text>
</comment>
<comment type="catalytic activity">
    <reaction evidence="3">
        <text>cytidine(34) in elongator tRNA(Met) + acetate + ATP = N(4)-acetylcytidine(34) in elongator tRNA(Met) + AMP + diphosphate</text>
        <dbReference type="Rhea" id="RHEA:58144"/>
        <dbReference type="Rhea" id="RHEA-COMP:10693"/>
        <dbReference type="Rhea" id="RHEA-COMP:10694"/>
        <dbReference type="ChEBI" id="CHEBI:30089"/>
        <dbReference type="ChEBI" id="CHEBI:30616"/>
        <dbReference type="ChEBI" id="CHEBI:33019"/>
        <dbReference type="ChEBI" id="CHEBI:74900"/>
        <dbReference type="ChEBI" id="CHEBI:82748"/>
        <dbReference type="ChEBI" id="CHEBI:456215"/>
    </reaction>
</comment>
<feature type="binding site" evidence="3">
    <location>
        <position position="169"/>
    </location>
    <ligand>
        <name>ATP</name>
        <dbReference type="ChEBI" id="CHEBI:30616"/>
    </ligand>
</feature>
<dbReference type="InterPro" id="IPR014729">
    <property type="entry name" value="Rossmann-like_a/b/a_fold"/>
</dbReference>
<evidence type="ECO:0000256" key="2">
    <source>
        <dbReference type="ARBA" id="ARBA00022694"/>
    </source>
</evidence>
<keyword evidence="2 3" id="KW-0819">tRNA processing</keyword>
<organism evidence="4 5">
    <name type="scientific">Paenibacillus lemnae</name>
    <dbReference type="NCBI Taxonomy" id="1330551"/>
    <lineage>
        <taxon>Bacteria</taxon>
        <taxon>Bacillati</taxon>
        <taxon>Bacillota</taxon>
        <taxon>Bacilli</taxon>
        <taxon>Bacillales</taxon>
        <taxon>Paenibacillaceae</taxon>
        <taxon>Paenibacillus</taxon>
    </lineage>
</organism>
<comment type="subcellular location">
    <subcellularLocation>
        <location evidence="3">Cytoplasm</location>
    </subcellularLocation>
</comment>